<dbReference type="Pfam" id="PF02311">
    <property type="entry name" value="AraC_binding"/>
    <property type="match status" value="1"/>
</dbReference>
<dbReference type="InterPro" id="IPR018060">
    <property type="entry name" value="HTH_AraC"/>
</dbReference>
<gene>
    <name evidence="5" type="ORF">E1757_09155</name>
</gene>
<evidence type="ECO:0000256" key="1">
    <source>
        <dbReference type="ARBA" id="ARBA00023015"/>
    </source>
</evidence>
<sequence length="296" mass="34732">MKYMKAGIERPVKFISCGLFVSEVPWTHSYRTNDSLEIIIGIDKCLYISQEDMQYEVKPGEVLLLLPGQGHHGYRACEEGISFYWFHFKTADPYELIDEAGLLDQLAQLTTPDSSKLFSHVCFPLYFKPAIIERINILFQQLQHIVSSNYYTQQAANYISTSLLIELSEQLISDYYNSGKMLQGNRNISEIIEWIRIHMRQNISVADVAEKFAYNKDYLSRFFRKKTGHNLQEYIHLIKISKSKDLLTRSTGSIKHIAELVGFHDEKYFMRLFKKYVKMTPTEYRQAYHKIHMNNH</sequence>
<evidence type="ECO:0000256" key="3">
    <source>
        <dbReference type="ARBA" id="ARBA00023163"/>
    </source>
</evidence>
<evidence type="ECO:0000256" key="2">
    <source>
        <dbReference type="ARBA" id="ARBA00023125"/>
    </source>
</evidence>
<dbReference type="Proteomes" id="UP000295636">
    <property type="component" value="Unassembled WGS sequence"/>
</dbReference>
<reference evidence="5 6" key="1">
    <citation type="submission" date="2019-03" db="EMBL/GenBank/DDBJ databases">
        <title>This is whole genome sequence of Paenibacillus sp MS74 strain.</title>
        <authorList>
            <person name="Trinh H.N."/>
        </authorList>
    </citation>
    <scope>NUCLEOTIDE SEQUENCE [LARGE SCALE GENOMIC DNA]</scope>
    <source>
        <strain evidence="5 6">MS74</strain>
    </source>
</reference>
<name>A0A4R5KTD6_9BACL</name>
<dbReference type="PANTHER" id="PTHR43280:SF28">
    <property type="entry name" value="HTH-TYPE TRANSCRIPTIONAL ACTIVATOR RHAS"/>
    <property type="match status" value="1"/>
</dbReference>
<dbReference type="InterPro" id="IPR009057">
    <property type="entry name" value="Homeodomain-like_sf"/>
</dbReference>
<dbReference type="InterPro" id="IPR037923">
    <property type="entry name" value="HTH-like"/>
</dbReference>
<dbReference type="InterPro" id="IPR003313">
    <property type="entry name" value="AraC-bd"/>
</dbReference>
<dbReference type="PRINTS" id="PR00032">
    <property type="entry name" value="HTHARAC"/>
</dbReference>
<dbReference type="SMART" id="SM00342">
    <property type="entry name" value="HTH_ARAC"/>
    <property type="match status" value="1"/>
</dbReference>
<evidence type="ECO:0000313" key="6">
    <source>
        <dbReference type="Proteomes" id="UP000295636"/>
    </source>
</evidence>
<dbReference type="OrthoDB" id="192171at2"/>
<protein>
    <submittedName>
        <fullName evidence="5">AraC family transcriptional regulator</fullName>
    </submittedName>
</protein>
<keyword evidence="2" id="KW-0238">DNA-binding</keyword>
<proteinExistence type="predicted"/>
<dbReference type="PROSITE" id="PS01124">
    <property type="entry name" value="HTH_ARAC_FAMILY_2"/>
    <property type="match status" value="1"/>
</dbReference>
<keyword evidence="3" id="KW-0804">Transcription</keyword>
<comment type="caution">
    <text evidence="5">The sequence shown here is derived from an EMBL/GenBank/DDBJ whole genome shotgun (WGS) entry which is preliminary data.</text>
</comment>
<dbReference type="InterPro" id="IPR020449">
    <property type="entry name" value="Tscrpt_reg_AraC-type_HTH"/>
</dbReference>
<keyword evidence="6" id="KW-1185">Reference proteome</keyword>
<dbReference type="GO" id="GO:0003700">
    <property type="term" value="F:DNA-binding transcription factor activity"/>
    <property type="evidence" value="ECO:0007669"/>
    <property type="project" value="InterPro"/>
</dbReference>
<dbReference type="PANTHER" id="PTHR43280">
    <property type="entry name" value="ARAC-FAMILY TRANSCRIPTIONAL REGULATOR"/>
    <property type="match status" value="1"/>
</dbReference>
<evidence type="ECO:0000313" key="5">
    <source>
        <dbReference type="EMBL" id="TDF98692.1"/>
    </source>
</evidence>
<dbReference type="AlphaFoldDB" id="A0A4R5KTD6"/>
<dbReference type="SUPFAM" id="SSF46689">
    <property type="entry name" value="Homeodomain-like"/>
    <property type="match status" value="2"/>
</dbReference>
<dbReference type="EMBL" id="SMRT01000003">
    <property type="protein sequence ID" value="TDF98692.1"/>
    <property type="molecule type" value="Genomic_DNA"/>
</dbReference>
<dbReference type="Pfam" id="PF12833">
    <property type="entry name" value="HTH_18"/>
    <property type="match status" value="1"/>
</dbReference>
<evidence type="ECO:0000259" key="4">
    <source>
        <dbReference type="PROSITE" id="PS01124"/>
    </source>
</evidence>
<keyword evidence="1" id="KW-0805">Transcription regulation</keyword>
<accession>A0A4R5KTD6</accession>
<organism evidence="5 6">
    <name type="scientific">Paenibacillus piri</name>
    <dbReference type="NCBI Taxonomy" id="2547395"/>
    <lineage>
        <taxon>Bacteria</taxon>
        <taxon>Bacillati</taxon>
        <taxon>Bacillota</taxon>
        <taxon>Bacilli</taxon>
        <taxon>Bacillales</taxon>
        <taxon>Paenibacillaceae</taxon>
        <taxon>Paenibacillus</taxon>
    </lineage>
</organism>
<feature type="domain" description="HTH araC/xylS-type" evidence="4">
    <location>
        <begin position="189"/>
        <end position="287"/>
    </location>
</feature>
<dbReference type="Gene3D" id="1.10.10.60">
    <property type="entry name" value="Homeodomain-like"/>
    <property type="match status" value="2"/>
</dbReference>
<dbReference type="SUPFAM" id="SSF51215">
    <property type="entry name" value="Regulatory protein AraC"/>
    <property type="match status" value="1"/>
</dbReference>
<dbReference type="RefSeq" id="WP_133226987.1">
    <property type="nucleotide sequence ID" value="NZ_SMRT01000003.1"/>
</dbReference>
<dbReference type="GO" id="GO:0043565">
    <property type="term" value="F:sequence-specific DNA binding"/>
    <property type="evidence" value="ECO:0007669"/>
    <property type="project" value="InterPro"/>
</dbReference>